<evidence type="ECO:0000313" key="1">
    <source>
        <dbReference type="EMBL" id="KAL0630279.1"/>
    </source>
</evidence>
<feature type="non-terminal residue" evidence="1">
    <location>
        <position position="377"/>
    </location>
</feature>
<reference evidence="1 2" key="1">
    <citation type="submission" date="2024-02" db="EMBL/GenBank/DDBJ databases">
        <title>Discinaceae phylogenomics.</title>
        <authorList>
            <person name="Dirks A.C."/>
            <person name="James T.Y."/>
        </authorList>
    </citation>
    <scope>NUCLEOTIDE SEQUENCE [LARGE SCALE GENOMIC DNA]</scope>
    <source>
        <strain evidence="1 2">ACD0624</strain>
    </source>
</reference>
<accession>A0ABR3G2W4</accession>
<keyword evidence="2" id="KW-1185">Reference proteome</keyword>
<dbReference type="Proteomes" id="UP001447188">
    <property type="component" value="Unassembled WGS sequence"/>
</dbReference>
<sequence length="377" mass="42480">LVGAFFDDNRQYYDQKYLAKNDAIPFGKLTARAYARLINDATINSTDDRATTVEIQFAQDVPLKSVLRAVVAPAAFLEDPDVQKALKPLGDVLPLPYKTYGRSEPSHFSYALYDKVDQYLTNEGKNSRVIEQVGPNGLVSGFDELNPQETTVLPIEGGTSRVGQEPHWAFGLGRRFVFGQGNENRDELENEMETTFLQERPMLALEVAEFLGLRTKRINLAARIFKELSEKGDIGARWRDATILTPDLRDALTREALDRGTDFSRLVARVEGSAVFLAGLERSARNLKIVRSVVIKTIRSLDLLYPSETGRWDVTFVEGPDFGARQARKSLEQVRGLVYVADEDVPGFPDRHREVVDGLRIFQSWQYDIFQNEARAS</sequence>
<organism evidence="1 2">
    <name type="scientific">Discina gigas</name>
    <dbReference type="NCBI Taxonomy" id="1032678"/>
    <lineage>
        <taxon>Eukaryota</taxon>
        <taxon>Fungi</taxon>
        <taxon>Dikarya</taxon>
        <taxon>Ascomycota</taxon>
        <taxon>Pezizomycotina</taxon>
        <taxon>Pezizomycetes</taxon>
        <taxon>Pezizales</taxon>
        <taxon>Discinaceae</taxon>
        <taxon>Discina</taxon>
    </lineage>
</organism>
<feature type="non-terminal residue" evidence="1">
    <location>
        <position position="1"/>
    </location>
</feature>
<evidence type="ECO:0000313" key="2">
    <source>
        <dbReference type="Proteomes" id="UP001447188"/>
    </source>
</evidence>
<protein>
    <submittedName>
        <fullName evidence="1">Uncharacterized protein</fullName>
    </submittedName>
</protein>
<comment type="caution">
    <text evidence="1">The sequence shown here is derived from an EMBL/GenBank/DDBJ whole genome shotgun (WGS) entry which is preliminary data.</text>
</comment>
<dbReference type="EMBL" id="JBBBZM010000867">
    <property type="protein sequence ID" value="KAL0630279.1"/>
    <property type="molecule type" value="Genomic_DNA"/>
</dbReference>
<gene>
    <name evidence="1" type="ORF">Q9L58_010874</name>
</gene>
<proteinExistence type="predicted"/>
<name>A0ABR3G2W4_9PEZI</name>